<dbReference type="Proteomes" id="UP000754495">
    <property type="component" value="Unassembled WGS sequence"/>
</dbReference>
<organism evidence="2 3">
    <name type="scientific">Amycolatopsis viridis</name>
    <dbReference type="NCBI Taxonomy" id="185678"/>
    <lineage>
        <taxon>Bacteria</taxon>
        <taxon>Bacillati</taxon>
        <taxon>Actinomycetota</taxon>
        <taxon>Actinomycetes</taxon>
        <taxon>Pseudonocardiales</taxon>
        <taxon>Pseudonocardiaceae</taxon>
        <taxon>Amycolatopsis</taxon>
    </lineage>
</organism>
<dbReference type="RefSeq" id="WP_167110405.1">
    <property type="nucleotide sequence ID" value="NZ_JAANOU010000001.1"/>
</dbReference>
<feature type="chain" id="PRO_5045657223" evidence="1">
    <location>
        <begin position="20"/>
        <end position="170"/>
    </location>
</feature>
<keyword evidence="1" id="KW-0732">Signal</keyword>
<protein>
    <submittedName>
        <fullName evidence="2">Uncharacterized protein</fullName>
    </submittedName>
</protein>
<reference evidence="2 3" key="1">
    <citation type="submission" date="2020-03" db="EMBL/GenBank/DDBJ databases">
        <title>Sequencing the genomes of 1000 actinobacteria strains.</title>
        <authorList>
            <person name="Klenk H.-P."/>
        </authorList>
    </citation>
    <scope>NUCLEOTIDE SEQUENCE [LARGE SCALE GENOMIC DNA]</scope>
    <source>
        <strain evidence="2 3">DSM 45668</strain>
    </source>
</reference>
<comment type="caution">
    <text evidence="2">The sequence shown here is derived from an EMBL/GenBank/DDBJ whole genome shotgun (WGS) entry which is preliminary data.</text>
</comment>
<keyword evidence="3" id="KW-1185">Reference proteome</keyword>
<accession>A0ABX0SM59</accession>
<dbReference type="EMBL" id="JAANOU010000001">
    <property type="protein sequence ID" value="NIH78061.1"/>
    <property type="molecule type" value="Genomic_DNA"/>
</dbReference>
<sequence>MLGKFARVIAVAVAGSVLAMGGAGVAAAGGKGTSSTQAAAEQVLQLRDQLARAAYAGDVAGTQRSLGQMSPVLGDLAAGQKYSIQSDAQQTAATSNDYATEASRILADPSKAGEVRQLPPVPDIPDLPPPLNIVSNLLKNLLKTVTGLLASLLGSAPPLPVPVPVPVPVH</sequence>
<name>A0ABX0SM59_9PSEU</name>
<gene>
    <name evidence="2" type="ORF">FHX46_000591</name>
</gene>
<feature type="signal peptide" evidence="1">
    <location>
        <begin position="1"/>
        <end position="19"/>
    </location>
</feature>
<evidence type="ECO:0000313" key="3">
    <source>
        <dbReference type="Proteomes" id="UP000754495"/>
    </source>
</evidence>
<evidence type="ECO:0000313" key="2">
    <source>
        <dbReference type="EMBL" id="NIH78061.1"/>
    </source>
</evidence>
<proteinExistence type="predicted"/>
<evidence type="ECO:0000256" key="1">
    <source>
        <dbReference type="SAM" id="SignalP"/>
    </source>
</evidence>